<accession>A0AAV7IF68</accession>
<dbReference type="Pfam" id="PF15296">
    <property type="entry name" value="Codanin-1_C"/>
    <property type="match status" value="1"/>
</dbReference>
<comment type="caution">
    <text evidence="3">The sequence shown here is derived from an EMBL/GenBank/DDBJ whole genome shotgun (WGS) entry which is preliminary data.</text>
</comment>
<dbReference type="InterPro" id="IPR040031">
    <property type="entry name" value="Codanin-1"/>
</dbReference>
<feature type="compositionally biased region" description="Basic residues" evidence="1">
    <location>
        <begin position="340"/>
        <end position="350"/>
    </location>
</feature>
<feature type="region of interest" description="Disordered" evidence="1">
    <location>
        <begin position="265"/>
        <end position="360"/>
    </location>
</feature>
<dbReference type="InterPro" id="IPR028171">
    <property type="entry name" value="Codanin-1_C"/>
</dbReference>
<gene>
    <name evidence="3" type="ORF">KQX54_015380</name>
</gene>
<sequence length="1386" mass="158320">MDVLNKILNSEISIDEILEWLSANENENINFSNNAQINSTPTEFILCFLDYLRKQCQGALDVDIHNTVESQVKKNIPNTPSKQNESVNRTSSNISLEHNKQLKLSSVCTGNQNSSLGFHSPDTKIANISNNIQLTSTPVKTIHQITQSAESTNLNTTDKSEPRHTIDCMSSFNELSQSFSPIIKHSRPQWSNEDHSFGNPEFSVNRQSTLNISPHVRQPTINDSVHSNTSIDTSVNPCSPVSPLYTGYIPSISKKKNYVAIRQRATGKDINKSSQSKQNTDKKKNDHSRSICFGDFIAPEKSNSKKNNKKNSSKDQVLTPQSTHETEPLQNKSLTENTKNKSKSRRRIKPTKLNLSSDTANQEEVFGAVSRPRIVNPQFVEAQPNDKSNEISSFETERELLKLERQKQPKVDAFTEGSSQEVKCVIKSLKPSSFVVPQLEFVDNIEVLNILGKLYASLLLDENESPITYLNSGSNNSDSLDRLKKNLGVSDIVEDINEISCNNESQKNIDDSELSACELVDKKKIEQSQDEPNYLNTAHNCIYFATTTLFHGKSLLSVLDRAALKLLYDNTLVVAFQPALREYLKELYTLKCLRSKQCKPYNDASTLQTNVCFQMDTDNRENFPSSLAFSTFRKQRDLFYEILKIWEDNHLLPNWSFHTALERKINTLLSMHHDQEQLDDDQTSNVLKYLKGLDPEKLKQLKERLVTPTSSKGPVPEPEFLGVQEFYRDFISASFNPKFNVILQNCFVQEIIELNETQFACSDIDTKENSVDESTKQNYIICLSSLRVMAKFLGFIISLPFRSEVKTLESINTQIALRSRALPPLDLQECLSNSMKNGKLSLTIPWLVQYLAMMDSVAFHLPYYLKLCKILYCLYRTAYNSLNQETSLLITFCIGWLFDLPNFPKELYYNWYSNYNSVKIETKPFLIISKSIETSKLTDKTSKNVTGCNIILDGMKIIDDRALFISCEFLTEFKVLLTAGNSSIHSGNNANRHITPVSSQLSKPTHAARTITLELQLENAFFHSQPRSIKKTVDFVSERVASTCVKYICKFIITPIKEKSYKTWKIQISKKPSEQIVATDELFQHITVVTHEISKECKKKIPAMCETRIKNSIESLLAEDILESVKNMCIKIAKKMAMERINQWIESYINGVTMSKDMYEEFVNKKSFDSDEDSKNMQKSKYDSRYPSSTTVINDVRNSMWELMEQNGRWSILTEEKILLIIGSVQSILLGNNELVMSTKKVLCIISIDYAIHIIVFKAELMTTNIENNFIKLWKLYKNINELLSGLLSPRNIKLLMQAYDATIWRRYGRFIQKLLAENILTIENFSDQCVAFFRLEWPGYVLKYIPNCLLEAISHYNSSNEHTEKIKYLIGWLAGTCPELSYNYG</sequence>
<dbReference type="Proteomes" id="UP000826195">
    <property type="component" value="Unassembled WGS sequence"/>
</dbReference>
<dbReference type="GO" id="GO:0006325">
    <property type="term" value="P:chromatin organization"/>
    <property type="evidence" value="ECO:0007669"/>
    <property type="project" value="TreeGrafter"/>
</dbReference>
<proteinExistence type="predicted"/>
<organism evidence="3 4">
    <name type="scientific">Cotesia glomerata</name>
    <name type="common">Lepidopteran parasitic wasp</name>
    <name type="synonym">Apanteles glomeratus</name>
    <dbReference type="NCBI Taxonomy" id="32391"/>
    <lineage>
        <taxon>Eukaryota</taxon>
        <taxon>Metazoa</taxon>
        <taxon>Ecdysozoa</taxon>
        <taxon>Arthropoda</taxon>
        <taxon>Hexapoda</taxon>
        <taxon>Insecta</taxon>
        <taxon>Pterygota</taxon>
        <taxon>Neoptera</taxon>
        <taxon>Endopterygota</taxon>
        <taxon>Hymenoptera</taxon>
        <taxon>Apocrita</taxon>
        <taxon>Ichneumonoidea</taxon>
        <taxon>Braconidae</taxon>
        <taxon>Microgastrinae</taxon>
        <taxon>Cotesia</taxon>
    </lineage>
</organism>
<evidence type="ECO:0000313" key="3">
    <source>
        <dbReference type="EMBL" id="KAH0549861.1"/>
    </source>
</evidence>
<evidence type="ECO:0000259" key="2">
    <source>
        <dbReference type="Pfam" id="PF15296"/>
    </source>
</evidence>
<protein>
    <recommendedName>
        <fullName evidence="2">Codanin-1 C-terminal domain-containing protein</fullName>
    </recommendedName>
</protein>
<dbReference type="PANTHER" id="PTHR28678">
    <property type="entry name" value="CODANIN-1"/>
    <property type="match status" value="1"/>
</dbReference>
<feature type="region of interest" description="Disordered" evidence="1">
    <location>
        <begin position="73"/>
        <end position="94"/>
    </location>
</feature>
<feature type="compositionally biased region" description="Polar residues" evidence="1">
    <location>
        <begin position="76"/>
        <end position="94"/>
    </location>
</feature>
<feature type="compositionally biased region" description="Polar residues" evidence="1">
    <location>
        <begin position="219"/>
        <end position="237"/>
    </location>
</feature>
<reference evidence="3 4" key="1">
    <citation type="journal article" date="2021" name="J. Hered.">
        <title>A chromosome-level genome assembly of the parasitoid wasp, Cotesia glomerata (Hymenoptera: Braconidae).</title>
        <authorList>
            <person name="Pinto B.J."/>
            <person name="Weis J.J."/>
            <person name="Gamble T."/>
            <person name="Ode P.J."/>
            <person name="Paul R."/>
            <person name="Zaspel J.M."/>
        </authorList>
    </citation>
    <scope>NUCLEOTIDE SEQUENCE [LARGE SCALE GENOMIC DNA]</scope>
    <source>
        <strain evidence="3">CgM1</strain>
    </source>
</reference>
<dbReference type="PANTHER" id="PTHR28678:SF1">
    <property type="entry name" value="CODANIN-1"/>
    <property type="match status" value="1"/>
</dbReference>
<evidence type="ECO:0000313" key="4">
    <source>
        <dbReference type="Proteomes" id="UP000826195"/>
    </source>
</evidence>
<name>A0AAV7IF68_COTGL</name>
<feature type="domain" description="Codanin-1 C-terminal" evidence="2">
    <location>
        <begin position="953"/>
        <end position="1062"/>
    </location>
</feature>
<feature type="compositionally biased region" description="Polar residues" evidence="1">
    <location>
        <begin position="315"/>
        <end position="337"/>
    </location>
</feature>
<dbReference type="GO" id="GO:0005634">
    <property type="term" value="C:nucleus"/>
    <property type="evidence" value="ECO:0007669"/>
    <property type="project" value="TreeGrafter"/>
</dbReference>
<feature type="region of interest" description="Disordered" evidence="1">
    <location>
        <begin position="217"/>
        <end position="237"/>
    </location>
</feature>
<dbReference type="EMBL" id="JAHXZJ010001864">
    <property type="protein sequence ID" value="KAH0549861.1"/>
    <property type="molecule type" value="Genomic_DNA"/>
</dbReference>
<feature type="compositionally biased region" description="Basic and acidic residues" evidence="1">
    <location>
        <begin position="279"/>
        <end position="289"/>
    </location>
</feature>
<keyword evidence="4" id="KW-1185">Reference proteome</keyword>
<evidence type="ECO:0000256" key="1">
    <source>
        <dbReference type="SAM" id="MobiDB-lite"/>
    </source>
</evidence>